<keyword evidence="2" id="KW-1133">Transmembrane helix</keyword>
<gene>
    <name evidence="4" type="primary">LOC110983017</name>
</gene>
<name>A0A8B7YW68_ACAPL</name>
<evidence type="ECO:0000256" key="1">
    <source>
        <dbReference type="SAM" id="MobiDB-lite"/>
    </source>
</evidence>
<feature type="transmembrane region" description="Helical" evidence="2">
    <location>
        <begin position="81"/>
        <end position="100"/>
    </location>
</feature>
<dbReference type="Proteomes" id="UP000694845">
    <property type="component" value="Unplaced"/>
</dbReference>
<feature type="transmembrane region" description="Helical" evidence="2">
    <location>
        <begin position="35"/>
        <end position="60"/>
    </location>
</feature>
<keyword evidence="2" id="KW-0812">Transmembrane</keyword>
<accession>A0A8B7YW68</accession>
<evidence type="ECO:0000256" key="2">
    <source>
        <dbReference type="SAM" id="Phobius"/>
    </source>
</evidence>
<reference evidence="4" key="1">
    <citation type="submission" date="2025-08" db="UniProtKB">
        <authorList>
            <consortium name="RefSeq"/>
        </authorList>
    </citation>
    <scope>IDENTIFICATION</scope>
</reference>
<keyword evidence="3" id="KW-1185">Reference proteome</keyword>
<feature type="transmembrane region" description="Helical" evidence="2">
    <location>
        <begin position="126"/>
        <end position="148"/>
    </location>
</feature>
<feature type="transmembrane region" description="Helical" evidence="2">
    <location>
        <begin position="9"/>
        <end position="29"/>
    </location>
</feature>
<proteinExistence type="predicted"/>
<protein>
    <submittedName>
        <fullName evidence="4">Uncharacterized protein LOC110983017</fullName>
    </submittedName>
</protein>
<dbReference type="OrthoDB" id="10395458at2759"/>
<evidence type="ECO:0000313" key="4">
    <source>
        <dbReference type="RefSeq" id="XP_022097559.1"/>
    </source>
</evidence>
<sequence>MAKLSGRHGMLVFTGGMDVAFGVVFILLGSDSVRIFSHGAVGVPMWAGIGIILVGIGNFVTVLTSGKKKRTEYVNINFGSLVLNLLGMTLAACLIGFYTWGTWDVLQMGSSDTLIPNSTISYSDAISIYATVLLMAIFVFLLSMMVMFMDCCSSVMFGDAPGSRDYGLPPPRSRSMYDGPYGMPPSHMYKP</sequence>
<dbReference type="RefSeq" id="XP_022097559.1">
    <property type="nucleotide sequence ID" value="XM_022241867.1"/>
</dbReference>
<dbReference type="KEGG" id="aplc:110983017"/>
<feature type="region of interest" description="Disordered" evidence="1">
    <location>
        <begin position="168"/>
        <end position="191"/>
    </location>
</feature>
<keyword evidence="2" id="KW-0472">Membrane</keyword>
<evidence type="ECO:0000313" key="3">
    <source>
        <dbReference type="Proteomes" id="UP000694845"/>
    </source>
</evidence>
<dbReference type="GeneID" id="110983017"/>
<organism evidence="3 4">
    <name type="scientific">Acanthaster planci</name>
    <name type="common">Crown-of-thorns starfish</name>
    <dbReference type="NCBI Taxonomy" id="133434"/>
    <lineage>
        <taxon>Eukaryota</taxon>
        <taxon>Metazoa</taxon>
        <taxon>Echinodermata</taxon>
        <taxon>Eleutherozoa</taxon>
        <taxon>Asterozoa</taxon>
        <taxon>Asteroidea</taxon>
        <taxon>Valvatacea</taxon>
        <taxon>Valvatida</taxon>
        <taxon>Acanthasteridae</taxon>
        <taxon>Acanthaster</taxon>
    </lineage>
</organism>
<dbReference type="AlphaFoldDB" id="A0A8B7YW68"/>
<dbReference type="OMA" id="VMIGCAN"/>